<proteinExistence type="predicted"/>
<name>A0A077EG51_9FLAO</name>
<evidence type="ECO:0000259" key="3">
    <source>
        <dbReference type="PROSITE" id="PS51186"/>
    </source>
</evidence>
<feature type="domain" description="N-acetyltransferase" evidence="3">
    <location>
        <begin position="3"/>
        <end position="142"/>
    </location>
</feature>
<organism evidence="4 5">
    <name type="scientific">Elizabethkingia anophelis NUHP1</name>
    <dbReference type="NCBI Taxonomy" id="1338011"/>
    <lineage>
        <taxon>Bacteria</taxon>
        <taxon>Pseudomonadati</taxon>
        <taxon>Bacteroidota</taxon>
        <taxon>Flavobacteriia</taxon>
        <taxon>Flavobacteriales</taxon>
        <taxon>Weeksellaceae</taxon>
        <taxon>Elizabethkingia</taxon>
    </lineage>
</organism>
<dbReference type="Gene3D" id="3.40.630.30">
    <property type="match status" value="1"/>
</dbReference>
<protein>
    <submittedName>
        <fullName evidence="4">Histone acetyltransferase HPA2-related acetyltransferase</fullName>
    </submittedName>
</protein>
<accession>A0A077EG51</accession>
<evidence type="ECO:0000256" key="1">
    <source>
        <dbReference type="ARBA" id="ARBA00022679"/>
    </source>
</evidence>
<evidence type="ECO:0000313" key="5">
    <source>
        <dbReference type="Proteomes" id="UP000028933"/>
    </source>
</evidence>
<dbReference type="Proteomes" id="UP000028933">
    <property type="component" value="Chromosome"/>
</dbReference>
<dbReference type="KEGG" id="eao:BD94_2821"/>
<dbReference type="InterPro" id="IPR016181">
    <property type="entry name" value="Acyl_CoA_acyltransferase"/>
</dbReference>
<gene>
    <name evidence="4" type="ORF">BD94_2821</name>
</gene>
<dbReference type="AlphaFoldDB" id="A0A077EG51"/>
<dbReference type="STRING" id="1338011.BD94_2821"/>
<dbReference type="PROSITE" id="PS51186">
    <property type="entry name" value="GNAT"/>
    <property type="match status" value="1"/>
</dbReference>
<dbReference type="Pfam" id="PF13673">
    <property type="entry name" value="Acetyltransf_10"/>
    <property type="match status" value="1"/>
</dbReference>
<dbReference type="HOGENOM" id="CLU_013985_21_0_10"/>
<dbReference type="GO" id="GO:0016747">
    <property type="term" value="F:acyltransferase activity, transferring groups other than amino-acyl groups"/>
    <property type="evidence" value="ECO:0007669"/>
    <property type="project" value="InterPro"/>
</dbReference>
<reference evidence="4" key="1">
    <citation type="journal article" date="2013" name="Lancet">
        <title>First case of E anophelis outbreak in an intensive-care unit.</title>
        <authorList>
            <person name="Teo J."/>
            <person name="Tan S.Y."/>
            <person name="Tay M."/>
            <person name="Ding Y."/>
            <person name="Kjelleberg S."/>
            <person name="Givskov M."/>
            <person name="Lin R.T."/>
            <person name="Yang L."/>
        </authorList>
    </citation>
    <scope>NUCLEOTIDE SEQUENCE [LARGE SCALE GENOMIC DNA]</scope>
    <source>
        <strain evidence="4">NUHP1</strain>
    </source>
</reference>
<dbReference type="PANTHER" id="PTHR43800:SF1">
    <property type="entry name" value="PEPTIDYL-LYSINE N-ACETYLTRANSFERASE YJAB"/>
    <property type="match status" value="1"/>
</dbReference>
<dbReference type="RefSeq" id="WP_021347976.1">
    <property type="nucleotide sequence ID" value="NZ_CP007547.1"/>
</dbReference>
<reference evidence="4" key="2">
    <citation type="journal article" date="2015" name="Genome Biol. Evol.">
        <title>Complete Genome Sequence and Transcriptomic Analysis of the Novel Pathogen Elizabethkingia anophelis in Response to Oxidative Stress.</title>
        <authorList>
            <person name="Li Y."/>
            <person name="Liu Y."/>
            <person name="Chew S.C."/>
            <person name="Tay M."/>
            <person name="Salido M.M."/>
            <person name="Teo J."/>
            <person name="Lauro F.M."/>
            <person name="Givskov M."/>
            <person name="Yang L."/>
        </authorList>
    </citation>
    <scope>NUCLEOTIDE SEQUENCE</scope>
    <source>
        <strain evidence="4">NUHP1</strain>
    </source>
</reference>
<dbReference type="PANTHER" id="PTHR43800">
    <property type="entry name" value="PEPTIDYL-LYSINE N-ACETYLTRANSFERASE YJAB"/>
    <property type="match status" value="1"/>
</dbReference>
<dbReference type="CDD" id="cd04301">
    <property type="entry name" value="NAT_SF"/>
    <property type="match status" value="1"/>
</dbReference>
<dbReference type="EMBL" id="CP007547">
    <property type="protein sequence ID" value="AIL46596.1"/>
    <property type="molecule type" value="Genomic_DNA"/>
</dbReference>
<keyword evidence="1 4" id="KW-0808">Transferase</keyword>
<evidence type="ECO:0000313" key="4">
    <source>
        <dbReference type="EMBL" id="AIL46596.1"/>
    </source>
</evidence>
<dbReference type="SUPFAM" id="SSF55729">
    <property type="entry name" value="Acyl-CoA N-acyltransferases (Nat)"/>
    <property type="match status" value="1"/>
</dbReference>
<dbReference type="InterPro" id="IPR000182">
    <property type="entry name" value="GNAT_dom"/>
</dbReference>
<dbReference type="eggNOG" id="COG0456">
    <property type="taxonomic scope" value="Bacteria"/>
</dbReference>
<sequence length="147" mass="16701">MSELIREANSEDYADVIRVWEASVRATHHFLDPEDITFYKSIIPEALPQVKLFIYESEGHTAGFMGISGNTLDMLFIDPDHRRKGIGSKLFQYAQSKFGISKVDVNEQNQQAVDFYLKTGFVQTGRRATDDFGKAYPILEMTLGTKQ</sequence>
<keyword evidence="2" id="KW-0012">Acyltransferase</keyword>
<evidence type="ECO:0000256" key="2">
    <source>
        <dbReference type="ARBA" id="ARBA00023315"/>
    </source>
</evidence>